<dbReference type="GO" id="GO:0004842">
    <property type="term" value="F:ubiquitin-protein transferase activity"/>
    <property type="evidence" value="ECO:0007669"/>
    <property type="project" value="TreeGrafter"/>
</dbReference>
<dbReference type="PANTHER" id="PTHR24171">
    <property type="entry name" value="ANKYRIN REPEAT DOMAIN-CONTAINING PROTEIN 39-RELATED"/>
    <property type="match status" value="1"/>
</dbReference>
<feature type="repeat" description="ANK" evidence="3">
    <location>
        <begin position="172"/>
        <end position="204"/>
    </location>
</feature>
<evidence type="ECO:0000256" key="1">
    <source>
        <dbReference type="ARBA" id="ARBA00022737"/>
    </source>
</evidence>
<accession>A0A9P7YVU0</accession>
<keyword evidence="1" id="KW-0677">Repeat</keyword>
<feature type="repeat" description="ANK" evidence="3">
    <location>
        <begin position="205"/>
        <end position="237"/>
    </location>
</feature>
<dbReference type="PROSITE" id="PS50088">
    <property type="entry name" value="ANK_REPEAT"/>
    <property type="match status" value="3"/>
</dbReference>
<dbReference type="OrthoDB" id="341259at2759"/>
<evidence type="ECO:0000313" key="4">
    <source>
        <dbReference type="EMBL" id="KAG9240332.1"/>
    </source>
</evidence>
<dbReference type="AlphaFoldDB" id="A0A9P7YVU0"/>
<comment type="caution">
    <text evidence="4">The sequence shown here is derived from an EMBL/GenBank/DDBJ whole genome shotgun (WGS) entry which is preliminary data.</text>
</comment>
<dbReference type="SMART" id="SM00248">
    <property type="entry name" value="ANK"/>
    <property type="match status" value="3"/>
</dbReference>
<dbReference type="InterPro" id="IPR002110">
    <property type="entry name" value="Ankyrin_rpt"/>
</dbReference>
<dbReference type="Pfam" id="PF12796">
    <property type="entry name" value="Ank_2"/>
    <property type="match status" value="1"/>
</dbReference>
<dbReference type="InterPro" id="IPR036770">
    <property type="entry name" value="Ankyrin_rpt-contain_sf"/>
</dbReference>
<organism evidence="4 5">
    <name type="scientific">Calycina marina</name>
    <dbReference type="NCBI Taxonomy" id="1763456"/>
    <lineage>
        <taxon>Eukaryota</taxon>
        <taxon>Fungi</taxon>
        <taxon>Dikarya</taxon>
        <taxon>Ascomycota</taxon>
        <taxon>Pezizomycotina</taxon>
        <taxon>Leotiomycetes</taxon>
        <taxon>Helotiales</taxon>
        <taxon>Pezizellaceae</taxon>
        <taxon>Calycina</taxon>
    </lineage>
</organism>
<dbReference type="EMBL" id="MU254483">
    <property type="protein sequence ID" value="KAG9240332.1"/>
    <property type="molecule type" value="Genomic_DNA"/>
</dbReference>
<proteinExistence type="predicted"/>
<evidence type="ECO:0000256" key="3">
    <source>
        <dbReference type="PROSITE-ProRule" id="PRU00023"/>
    </source>
</evidence>
<dbReference type="SUPFAM" id="SSF48403">
    <property type="entry name" value="Ankyrin repeat"/>
    <property type="match status" value="1"/>
</dbReference>
<sequence>MFEAGTFMELREQQEVERLRERNRVAKRFSRARQKQLELAENASLKAPELQLSSENGNSRYTPYSNDIVVHAIQQKSQPAPTLGSIYNNSELVNHVATTPSDDLTGPGDNGAVPVPHHIAADELSFTTGHDYSISLPDSSQQYSMNAQHFRSASSHNSPCYSKLRCSDDDKNSSKLLHIAIRNGTVGIASLLIKAGTNVNSMDSSGSSPLHIAVEQRRLDVLELLIDYGANLNARNCDQMTPLEIAVRAQDERTVDILLGKGAQIY</sequence>
<dbReference type="Proteomes" id="UP000887226">
    <property type="component" value="Unassembled WGS sequence"/>
</dbReference>
<evidence type="ECO:0000256" key="2">
    <source>
        <dbReference type="ARBA" id="ARBA00023043"/>
    </source>
</evidence>
<feature type="repeat" description="ANK" evidence="3">
    <location>
        <begin position="238"/>
        <end position="266"/>
    </location>
</feature>
<dbReference type="Gene3D" id="1.25.40.20">
    <property type="entry name" value="Ankyrin repeat-containing domain"/>
    <property type="match status" value="1"/>
</dbReference>
<keyword evidence="2 3" id="KW-0040">ANK repeat</keyword>
<gene>
    <name evidence="4" type="ORF">BJ878DRAFT_526706</name>
</gene>
<protein>
    <submittedName>
        <fullName evidence="4">Ankyrin repeat-containing domain protein</fullName>
    </submittedName>
</protein>
<dbReference type="PROSITE" id="PS50297">
    <property type="entry name" value="ANK_REP_REGION"/>
    <property type="match status" value="3"/>
</dbReference>
<keyword evidence="5" id="KW-1185">Reference proteome</keyword>
<name>A0A9P7YVU0_9HELO</name>
<dbReference type="PANTHER" id="PTHR24171:SF8">
    <property type="entry name" value="BRCA1-ASSOCIATED RING DOMAIN PROTEIN 1"/>
    <property type="match status" value="1"/>
</dbReference>
<dbReference type="GO" id="GO:0085020">
    <property type="term" value="P:protein K6-linked ubiquitination"/>
    <property type="evidence" value="ECO:0007669"/>
    <property type="project" value="TreeGrafter"/>
</dbReference>
<reference evidence="4" key="1">
    <citation type="journal article" date="2021" name="IMA Fungus">
        <title>Genomic characterization of three marine fungi, including Emericellopsis atlantica sp. nov. with signatures of a generalist lifestyle and marine biomass degradation.</title>
        <authorList>
            <person name="Hagestad O.C."/>
            <person name="Hou L."/>
            <person name="Andersen J.H."/>
            <person name="Hansen E.H."/>
            <person name="Altermark B."/>
            <person name="Li C."/>
            <person name="Kuhnert E."/>
            <person name="Cox R.J."/>
            <person name="Crous P.W."/>
            <person name="Spatafora J.W."/>
            <person name="Lail K."/>
            <person name="Amirebrahimi M."/>
            <person name="Lipzen A."/>
            <person name="Pangilinan J."/>
            <person name="Andreopoulos W."/>
            <person name="Hayes R.D."/>
            <person name="Ng V."/>
            <person name="Grigoriev I.V."/>
            <person name="Jackson S.A."/>
            <person name="Sutton T.D.S."/>
            <person name="Dobson A.D.W."/>
            <person name="Rama T."/>
        </authorList>
    </citation>
    <scope>NUCLEOTIDE SEQUENCE</scope>
    <source>
        <strain evidence="4">TRa3180A</strain>
    </source>
</reference>
<evidence type="ECO:0000313" key="5">
    <source>
        <dbReference type="Proteomes" id="UP000887226"/>
    </source>
</evidence>